<evidence type="ECO:0000259" key="3">
    <source>
        <dbReference type="PROSITE" id="PS51035"/>
    </source>
</evidence>
<name>A0A8H4IUQ1_9PEZI</name>
<feature type="domain" description="BAG" evidence="3">
    <location>
        <begin position="428"/>
        <end position="492"/>
    </location>
</feature>
<dbReference type="InterPro" id="IPR003103">
    <property type="entry name" value="BAG_domain"/>
</dbReference>
<feature type="region of interest" description="Disordered" evidence="1">
    <location>
        <begin position="290"/>
        <end position="408"/>
    </location>
</feature>
<dbReference type="GO" id="GO:0051087">
    <property type="term" value="F:protein-folding chaperone binding"/>
    <property type="evidence" value="ECO:0007669"/>
    <property type="project" value="InterPro"/>
</dbReference>
<protein>
    <submittedName>
        <fullName evidence="4">Apoptosis regulator bcl-2 protein bag</fullName>
    </submittedName>
</protein>
<dbReference type="Gene3D" id="1.20.58.120">
    <property type="entry name" value="BAG domain"/>
    <property type="match status" value="1"/>
</dbReference>
<evidence type="ECO:0000313" key="5">
    <source>
        <dbReference type="Proteomes" id="UP000572817"/>
    </source>
</evidence>
<gene>
    <name evidence="4" type="ORF">GTA08_BOTSDO03582</name>
</gene>
<keyword evidence="5" id="KW-1185">Reference proteome</keyword>
<dbReference type="Pfam" id="PF02179">
    <property type="entry name" value="BAG"/>
    <property type="match status" value="1"/>
</dbReference>
<accession>A0A8H4IUQ1</accession>
<dbReference type="OrthoDB" id="417450at2759"/>
<evidence type="ECO:0000313" key="4">
    <source>
        <dbReference type="EMBL" id="KAF4307925.1"/>
    </source>
</evidence>
<dbReference type="SUPFAM" id="SSF63491">
    <property type="entry name" value="BAG domain"/>
    <property type="match status" value="1"/>
</dbReference>
<dbReference type="SUPFAM" id="SSF54236">
    <property type="entry name" value="Ubiquitin-like"/>
    <property type="match status" value="1"/>
</dbReference>
<comment type="caution">
    <text evidence="4">The sequence shown here is derived from an EMBL/GenBank/DDBJ whole genome shotgun (WGS) entry which is preliminary data.</text>
</comment>
<keyword evidence="2" id="KW-0812">Transmembrane</keyword>
<evidence type="ECO:0000256" key="2">
    <source>
        <dbReference type="SAM" id="Phobius"/>
    </source>
</evidence>
<feature type="compositionally biased region" description="Low complexity" evidence="1">
    <location>
        <begin position="311"/>
        <end position="329"/>
    </location>
</feature>
<evidence type="ECO:0000256" key="1">
    <source>
        <dbReference type="SAM" id="MobiDB-lite"/>
    </source>
</evidence>
<dbReference type="Proteomes" id="UP000572817">
    <property type="component" value="Unassembled WGS sequence"/>
</dbReference>
<dbReference type="AlphaFoldDB" id="A0A8H4IUQ1"/>
<dbReference type="PROSITE" id="PS51035">
    <property type="entry name" value="BAG"/>
    <property type="match status" value="1"/>
</dbReference>
<dbReference type="InterPro" id="IPR036533">
    <property type="entry name" value="BAG_dom_sf"/>
</dbReference>
<dbReference type="SMART" id="SM00264">
    <property type="entry name" value="BAG"/>
    <property type="match status" value="1"/>
</dbReference>
<dbReference type="Gene3D" id="3.10.20.90">
    <property type="entry name" value="Phosphatidylinositol 3-kinase Catalytic Subunit, Chain A, domain 1"/>
    <property type="match status" value="1"/>
</dbReference>
<keyword evidence="2" id="KW-0472">Membrane</keyword>
<reference evidence="4" key="1">
    <citation type="submission" date="2020-04" db="EMBL/GenBank/DDBJ databases">
        <title>Genome Assembly and Annotation of Botryosphaeria dothidea sdau 11-99, a Latent Pathogen of Apple Fruit Ring Rot in China.</title>
        <authorList>
            <person name="Yu C."/>
            <person name="Diao Y."/>
            <person name="Lu Q."/>
            <person name="Zhao J."/>
            <person name="Cui S."/>
            <person name="Peng C."/>
            <person name="He B."/>
            <person name="Liu H."/>
        </authorList>
    </citation>
    <scope>NUCLEOTIDE SEQUENCE [LARGE SCALE GENOMIC DNA]</scope>
    <source>
        <strain evidence="4">Sdau11-99</strain>
    </source>
</reference>
<organism evidence="4 5">
    <name type="scientific">Botryosphaeria dothidea</name>
    <dbReference type="NCBI Taxonomy" id="55169"/>
    <lineage>
        <taxon>Eukaryota</taxon>
        <taxon>Fungi</taxon>
        <taxon>Dikarya</taxon>
        <taxon>Ascomycota</taxon>
        <taxon>Pezizomycotina</taxon>
        <taxon>Dothideomycetes</taxon>
        <taxon>Dothideomycetes incertae sedis</taxon>
        <taxon>Botryosphaeriales</taxon>
        <taxon>Botryosphaeriaceae</taxon>
        <taxon>Botryosphaeria</taxon>
    </lineage>
</organism>
<feature type="compositionally biased region" description="Basic residues" evidence="1">
    <location>
        <begin position="330"/>
        <end position="350"/>
    </location>
</feature>
<sequence>MFGTARAYINHRNPSTDPLTVATVASQLWSRVTQAITQRDPAAPKPRVLDNAQQSIVHIQQALHDFLRAYNLPIPNLLHVDPAPSPPKNPLVHLAAAAERYAEDPSSLIVLLVTLVAGILIGLFGLKRMSSWSSRFGSWSGRFSPFGRGDTSSTAVSDADFSYITTEDLAASQKNLGASPKENDINNITHAASTSSQPSGRSNANGETDVLVLKHKRVSYPVHFPRGAIDSGELSVRSVREAAARKMEVNDPRRIKLFFKGRQLKDDQQARAVGLRSDTESEILCVVGEGLPFSSSSKNDSPGYAQRDGGSESSSESGSDNGNSTPGGSRSKKSKSKRRRGGKKHGKKGGARSESATPEPSGAYVGGGAGSEFLGVPTATAVPPRPSSSGSNSRPPPQQAVKKPQTAMEKLEELSSKFHTTLVPLCVQFLNRPPEEVAKREFEHKKLTETVLAQVLLKLDAVETGGDDAARAKRKELVKECNNMLNRLDEVMKN</sequence>
<dbReference type="EMBL" id="WWBZ02000022">
    <property type="protein sequence ID" value="KAF4307925.1"/>
    <property type="molecule type" value="Genomic_DNA"/>
</dbReference>
<feature type="transmembrane region" description="Helical" evidence="2">
    <location>
        <begin position="108"/>
        <end position="126"/>
    </location>
</feature>
<keyword evidence="2" id="KW-1133">Transmembrane helix</keyword>
<proteinExistence type="predicted"/>
<dbReference type="InterPro" id="IPR029071">
    <property type="entry name" value="Ubiquitin-like_domsf"/>
</dbReference>